<comment type="caution">
    <text evidence="1">The sequence shown here is derived from an EMBL/GenBank/DDBJ whole genome shotgun (WGS) entry which is preliminary data.</text>
</comment>
<name>A0ACC2PZR7_9NEOP</name>
<reference evidence="1" key="1">
    <citation type="submission" date="2023-03" db="EMBL/GenBank/DDBJ databases">
        <title>Chromosome-level genomes of two armyworms, Mythimna separata and Mythimna loreyi, provide insights into the biosynthesis and reception of sex pheromones.</title>
        <authorList>
            <person name="Zhao H."/>
        </authorList>
    </citation>
    <scope>NUCLEOTIDE SEQUENCE</scope>
    <source>
        <strain evidence="1">BeijingLab</strain>
    </source>
</reference>
<evidence type="ECO:0000313" key="2">
    <source>
        <dbReference type="Proteomes" id="UP001231649"/>
    </source>
</evidence>
<proteinExistence type="predicted"/>
<keyword evidence="2" id="KW-1185">Reference proteome</keyword>
<dbReference type="EMBL" id="CM056806">
    <property type="protein sequence ID" value="KAJ8704969.1"/>
    <property type="molecule type" value="Genomic_DNA"/>
</dbReference>
<evidence type="ECO:0000313" key="1">
    <source>
        <dbReference type="EMBL" id="KAJ8704969.1"/>
    </source>
</evidence>
<sequence length="135" mass="15626">MIFALYKKKYRVRKIWSWMYDRVLVGYIATEVFKRLKLKFPIPPISSHHKLIVVLSLVPTRNFCRSTCVPSDMWRCRPTSLHVAQCLVSVHISSVEPIVSPEEVVLYSAGYIMMNASKNIPQILIGAIYFNKSQH</sequence>
<protein>
    <submittedName>
        <fullName evidence="1">Uncharacterized protein</fullName>
    </submittedName>
</protein>
<dbReference type="Proteomes" id="UP001231649">
    <property type="component" value="Chromosome 30"/>
</dbReference>
<organism evidence="1 2">
    <name type="scientific">Mythimna loreyi</name>
    <dbReference type="NCBI Taxonomy" id="667449"/>
    <lineage>
        <taxon>Eukaryota</taxon>
        <taxon>Metazoa</taxon>
        <taxon>Ecdysozoa</taxon>
        <taxon>Arthropoda</taxon>
        <taxon>Hexapoda</taxon>
        <taxon>Insecta</taxon>
        <taxon>Pterygota</taxon>
        <taxon>Neoptera</taxon>
        <taxon>Endopterygota</taxon>
        <taxon>Lepidoptera</taxon>
        <taxon>Glossata</taxon>
        <taxon>Ditrysia</taxon>
        <taxon>Noctuoidea</taxon>
        <taxon>Noctuidae</taxon>
        <taxon>Noctuinae</taxon>
        <taxon>Hadenini</taxon>
        <taxon>Mythimna</taxon>
    </lineage>
</organism>
<gene>
    <name evidence="1" type="ORF">PYW08_012289</name>
</gene>
<accession>A0ACC2PZR7</accession>